<name>A0AAV6U861_9ARAC</name>
<keyword evidence="11 12" id="KW-0407">Ion channel</keyword>
<evidence type="ECO:0000256" key="6">
    <source>
        <dbReference type="ARBA" id="ARBA00022989"/>
    </source>
</evidence>
<dbReference type="PANTHER" id="PTHR11690:SF248">
    <property type="entry name" value="PICKPOCKET 17, ISOFORM A"/>
    <property type="match status" value="1"/>
</dbReference>
<evidence type="ECO:0000256" key="9">
    <source>
        <dbReference type="ARBA" id="ARBA00023136"/>
    </source>
</evidence>
<keyword evidence="3 12" id="KW-0813">Transport</keyword>
<keyword evidence="8 12" id="KW-0406">Ion transport</keyword>
<dbReference type="Pfam" id="PF00858">
    <property type="entry name" value="ASC"/>
    <property type="match status" value="1"/>
</dbReference>
<dbReference type="InterPro" id="IPR001873">
    <property type="entry name" value="ENaC"/>
</dbReference>
<keyword evidence="6" id="KW-1133">Transmembrane helix</keyword>
<keyword evidence="5 12" id="KW-0812">Transmembrane</keyword>
<dbReference type="EMBL" id="JAFNEN010000575">
    <property type="protein sequence ID" value="KAG8180227.1"/>
    <property type="molecule type" value="Genomic_DNA"/>
</dbReference>
<comment type="similarity">
    <text evidence="2 12">Belongs to the amiloride-sensitive sodium channel (TC 1.A.6) family.</text>
</comment>
<evidence type="ECO:0000256" key="11">
    <source>
        <dbReference type="ARBA" id="ARBA00023303"/>
    </source>
</evidence>
<keyword evidence="10 12" id="KW-0739">Sodium transport</keyword>
<accession>A0AAV6U861</accession>
<evidence type="ECO:0000256" key="12">
    <source>
        <dbReference type="RuleBase" id="RU000679"/>
    </source>
</evidence>
<dbReference type="Proteomes" id="UP000827092">
    <property type="component" value="Unassembled WGS sequence"/>
</dbReference>
<keyword evidence="14" id="KW-1185">Reference proteome</keyword>
<organism evidence="13 14">
    <name type="scientific">Oedothorax gibbosus</name>
    <dbReference type="NCBI Taxonomy" id="931172"/>
    <lineage>
        <taxon>Eukaryota</taxon>
        <taxon>Metazoa</taxon>
        <taxon>Ecdysozoa</taxon>
        <taxon>Arthropoda</taxon>
        <taxon>Chelicerata</taxon>
        <taxon>Arachnida</taxon>
        <taxon>Araneae</taxon>
        <taxon>Araneomorphae</taxon>
        <taxon>Entelegynae</taxon>
        <taxon>Araneoidea</taxon>
        <taxon>Linyphiidae</taxon>
        <taxon>Erigoninae</taxon>
        <taxon>Oedothorax</taxon>
    </lineage>
</organism>
<keyword evidence="9" id="KW-0472">Membrane</keyword>
<gene>
    <name evidence="13" type="ORF">JTE90_016502</name>
</gene>
<dbReference type="AlphaFoldDB" id="A0AAV6U861"/>
<dbReference type="PRINTS" id="PR01078">
    <property type="entry name" value="AMINACHANNEL"/>
</dbReference>
<evidence type="ECO:0000256" key="8">
    <source>
        <dbReference type="ARBA" id="ARBA00023065"/>
    </source>
</evidence>
<evidence type="ECO:0000256" key="10">
    <source>
        <dbReference type="ARBA" id="ARBA00023201"/>
    </source>
</evidence>
<proteinExistence type="inferred from homology"/>
<evidence type="ECO:0000256" key="5">
    <source>
        <dbReference type="ARBA" id="ARBA00022692"/>
    </source>
</evidence>
<dbReference type="Gene3D" id="1.10.287.770">
    <property type="entry name" value="YojJ-like"/>
    <property type="match status" value="1"/>
</dbReference>
<dbReference type="PANTHER" id="PTHR11690">
    <property type="entry name" value="AMILORIDE-SENSITIVE SODIUM CHANNEL-RELATED"/>
    <property type="match status" value="1"/>
</dbReference>
<evidence type="ECO:0000256" key="7">
    <source>
        <dbReference type="ARBA" id="ARBA00023053"/>
    </source>
</evidence>
<keyword evidence="4 12" id="KW-0894">Sodium channel</keyword>
<evidence type="ECO:0000256" key="1">
    <source>
        <dbReference type="ARBA" id="ARBA00004141"/>
    </source>
</evidence>
<evidence type="ECO:0000256" key="3">
    <source>
        <dbReference type="ARBA" id="ARBA00022448"/>
    </source>
</evidence>
<comment type="subcellular location">
    <subcellularLocation>
        <location evidence="1">Membrane</location>
        <topology evidence="1">Multi-pass membrane protein</topology>
    </subcellularLocation>
</comment>
<dbReference type="GO" id="GO:0005886">
    <property type="term" value="C:plasma membrane"/>
    <property type="evidence" value="ECO:0007669"/>
    <property type="project" value="TreeGrafter"/>
</dbReference>
<sequence>MFEVSAESFISKKKRKVLVLDEERTYKERARDLDSKGTDTNKSIYSTEADYNRPSQVKKRNKIKVSSRITKSMENNHQSTIKDLFSSFLKKSSIYAVNQVGNSNTTRRKVFWSFILIGGLIGCCSQVYRYLKVYYEYPVVISLDTTSLFNQEFPGVTICNLNKVRKSYFPCFMEKLEVGDCNGTTNLTFEVERLNPSGICLSKSDDDTEPDLDYEYLERIHYLSLYLSLKEVSKIRYGHQAKDFIKFCSFNGVECSHKDFTVFADDTFGNCFSFNKVNFSEEPLRSSFVGPNSGLNLELDVQSDEYVWLSQSVGARVVIHDPYHEPETQVEGINVSPGFETSIGVSKVLNKRLEYPYKDHCRKYSRGDSKRKCERLCQQDKVSNICGCSFKPTTAYERQCDLTNATELCCLYRGEEDLEEEENVTCDCPLECQSTDFELKISSGVWPASLESFGDFNVSLEAVRETRVRLKIYFETLEQIVYEQKPKFEDSEVLSQIGGQMGLWLGLSLAAVFECLENIVLFCQYRKKRITSS</sequence>
<keyword evidence="7" id="KW-0915">Sodium</keyword>
<dbReference type="Gene3D" id="2.60.470.10">
    <property type="entry name" value="Acid-sensing ion channels like domains"/>
    <property type="match status" value="1"/>
</dbReference>
<evidence type="ECO:0000256" key="2">
    <source>
        <dbReference type="ARBA" id="ARBA00007193"/>
    </source>
</evidence>
<evidence type="ECO:0000313" key="14">
    <source>
        <dbReference type="Proteomes" id="UP000827092"/>
    </source>
</evidence>
<evidence type="ECO:0000256" key="4">
    <source>
        <dbReference type="ARBA" id="ARBA00022461"/>
    </source>
</evidence>
<dbReference type="GO" id="GO:0015280">
    <property type="term" value="F:ligand-gated sodium channel activity"/>
    <property type="evidence" value="ECO:0007669"/>
    <property type="project" value="TreeGrafter"/>
</dbReference>
<reference evidence="13 14" key="1">
    <citation type="journal article" date="2022" name="Nat. Ecol. Evol.">
        <title>A masculinizing supergene underlies an exaggerated male reproductive morph in a spider.</title>
        <authorList>
            <person name="Hendrickx F."/>
            <person name="De Corte Z."/>
            <person name="Sonet G."/>
            <person name="Van Belleghem S.M."/>
            <person name="Kostlbacher S."/>
            <person name="Vangestel C."/>
        </authorList>
    </citation>
    <scope>NUCLEOTIDE SEQUENCE [LARGE SCALE GENOMIC DNA]</scope>
    <source>
        <strain evidence="13">W744_W776</strain>
    </source>
</reference>
<evidence type="ECO:0000313" key="13">
    <source>
        <dbReference type="EMBL" id="KAG8180227.1"/>
    </source>
</evidence>
<comment type="caution">
    <text evidence="13">The sequence shown here is derived from an EMBL/GenBank/DDBJ whole genome shotgun (WGS) entry which is preliminary data.</text>
</comment>
<protein>
    <submittedName>
        <fullName evidence="13">Uncharacterized protein</fullName>
    </submittedName>
</protein>